<dbReference type="OrthoDB" id="9764248at2"/>
<dbReference type="PRINTS" id="PR00465">
    <property type="entry name" value="EP450IV"/>
</dbReference>
<keyword evidence="3 4" id="KW-0408">Iron</keyword>
<accession>A0A1X7HZG4</accession>
<evidence type="ECO:0000256" key="4">
    <source>
        <dbReference type="PIRSR" id="PIRSR602403-1"/>
    </source>
</evidence>
<comment type="similarity">
    <text evidence="1">Belongs to the cytochrome P450 family.</text>
</comment>
<dbReference type="Proteomes" id="UP000193228">
    <property type="component" value="Unassembled WGS sequence"/>
</dbReference>
<organism evidence="5 6">
    <name type="scientific">Paraburkholderia susongensis</name>
    <dbReference type="NCBI Taxonomy" id="1515439"/>
    <lineage>
        <taxon>Bacteria</taxon>
        <taxon>Pseudomonadati</taxon>
        <taxon>Pseudomonadota</taxon>
        <taxon>Betaproteobacteria</taxon>
        <taxon>Burkholderiales</taxon>
        <taxon>Burkholderiaceae</taxon>
        <taxon>Paraburkholderia</taxon>
    </lineage>
</organism>
<dbReference type="PANTHER" id="PTHR24305:SF166">
    <property type="entry name" value="CYTOCHROME P450 12A4, MITOCHONDRIAL-RELATED"/>
    <property type="match status" value="1"/>
</dbReference>
<dbReference type="SUPFAM" id="SSF48264">
    <property type="entry name" value="Cytochrome P450"/>
    <property type="match status" value="1"/>
</dbReference>
<dbReference type="InterPro" id="IPR036396">
    <property type="entry name" value="Cyt_P450_sf"/>
</dbReference>
<dbReference type="STRING" id="1515439.SAMN06265784_101127"/>
<reference evidence="6" key="1">
    <citation type="submission" date="2017-04" db="EMBL/GenBank/DDBJ databases">
        <authorList>
            <person name="Varghese N."/>
            <person name="Submissions S."/>
        </authorList>
    </citation>
    <scope>NUCLEOTIDE SEQUENCE [LARGE SCALE GENOMIC DNA]</scope>
    <source>
        <strain evidence="6">LMG 29540</strain>
    </source>
</reference>
<evidence type="ECO:0008006" key="7">
    <source>
        <dbReference type="Google" id="ProtNLM"/>
    </source>
</evidence>
<dbReference type="GO" id="GO:0005506">
    <property type="term" value="F:iron ion binding"/>
    <property type="evidence" value="ECO:0007669"/>
    <property type="project" value="InterPro"/>
</dbReference>
<dbReference type="RefSeq" id="WP_085480338.1">
    <property type="nucleotide sequence ID" value="NZ_FXAT01000001.1"/>
</dbReference>
<sequence length="466" mass="52739">MNFETCDLPPGPSAPGVMQMGKLLRDPHGYFSSCYRLYGNTFTLRLPGRPPTVITSDSGVIQSLSGSGYDGPGRHVDEFRYLVGNNSVLFAHGEPHRLLRKAITPPFHGDRIRGYAPEMLRITDAHIELWKTGDQRQMTRESRKITLDFIVRLVLGIDDSARLERFSAAYLGYMNYMTKPLVFGLSAYIGAQQVYDYVRGCPARKNPYPMDILFRRAARNFRVVDEMLQEEIHKCRTWTAASGPARTDILAMLTTVRLEDGAAMSDAVLRDQLLTLLIGGYESSANTFSWALYCLLRHPDALARVQKEVDTVMGKQFQPEKVKELEYVDAVMSESMRLFPVALYLPRLLKESMTVGSYTLPAGIVLGPSMFLVHRDPAIWERPHEFLPERFIGGKQQVRQFFPFGLGVWRCLGAPFAELQQRIMLARLVSRFDLRLLKPDRIRPVHVGVMVGPTRGLPIQIDSIRA</sequence>
<keyword evidence="4" id="KW-0349">Heme</keyword>
<dbReference type="GO" id="GO:0004497">
    <property type="term" value="F:monooxygenase activity"/>
    <property type="evidence" value="ECO:0007669"/>
    <property type="project" value="InterPro"/>
</dbReference>
<gene>
    <name evidence="5" type="ORF">SAMN06265784_101127</name>
</gene>
<dbReference type="PANTHER" id="PTHR24305">
    <property type="entry name" value="CYTOCHROME P450"/>
    <property type="match status" value="1"/>
</dbReference>
<dbReference type="InterPro" id="IPR002403">
    <property type="entry name" value="Cyt_P450_E_grp-IV"/>
</dbReference>
<keyword evidence="6" id="KW-1185">Reference proteome</keyword>
<dbReference type="Gene3D" id="1.10.630.10">
    <property type="entry name" value="Cytochrome P450"/>
    <property type="match status" value="1"/>
</dbReference>
<keyword evidence="2 4" id="KW-0479">Metal-binding</keyword>
<proteinExistence type="inferred from homology"/>
<dbReference type="EMBL" id="FXAT01000001">
    <property type="protein sequence ID" value="SMG06725.1"/>
    <property type="molecule type" value="Genomic_DNA"/>
</dbReference>
<dbReference type="InterPro" id="IPR050121">
    <property type="entry name" value="Cytochrome_P450_monoxygenase"/>
</dbReference>
<dbReference type="GO" id="GO:0020037">
    <property type="term" value="F:heme binding"/>
    <property type="evidence" value="ECO:0007669"/>
    <property type="project" value="InterPro"/>
</dbReference>
<protein>
    <recommendedName>
        <fullName evidence="7">Cytochrome P450</fullName>
    </recommendedName>
</protein>
<evidence type="ECO:0000256" key="1">
    <source>
        <dbReference type="ARBA" id="ARBA00010617"/>
    </source>
</evidence>
<dbReference type="GO" id="GO:0016705">
    <property type="term" value="F:oxidoreductase activity, acting on paired donors, with incorporation or reduction of molecular oxygen"/>
    <property type="evidence" value="ECO:0007669"/>
    <property type="project" value="InterPro"/>
</dbReference>
<feature type="binding site" description="axial binding residue" evidence="4">
    <location>
        <position position="411"/>
    </location>
    <ligand>
        <name>heme</name>
        <dbReference type="ChEBI" id="CHEBI:30413"/>
    </ligand>
    <ligandPart>
        <name>Fe</name>
        <dbReference type="ChEBI" id="CHEBI:18248"/>
    </ligandPart>
</feature>
<dbReference type="AlphaFoldDB" id="A0A1X7HZG4"/>
<evidence type="ECO:0000313" key="6">
    <source>
        <dbReference type="Proteomes" id="UP000193228"/>
    </source>
</evidence>
<evidence type="ECO:0000256" key="3">
    <source>
        <dbReference type="ARBA" id="ARBA00023004"/>
    </source>
</evidence>
<dbReference type="PRINTS" id="PR00385">
    <property type="entry name" value="P450"/>
</dbReference>
<dbReference type="Pfam" id="PF00067">
    <property type="entry name" value="p450"/>
    <property type="match status" value="1"/>
</dbReference>
<name>A0A1X7HZG4_9BURK</name>
<dbReference type="InterPro" id="IPR001128">
    <property type="entry name" value="Cyt_P450"/>
</dbReference>
<comment type="cofactor">
    <cofactor evidence="4">
        <name>heme</name>
        <dbReference type="ChEBI" id="CHEBI:30413"/>
    </cofactor>
</comment>
<evidence type="ECO:0000313" key="5">
    <source>
        <dbReference type="EMBL" id="SMG06725.1"/>
    </source>
</evidence>
<evidence type="ECO:0000256" key="2">
    <source>
        <dbReference type="ARBA" id="ARBA00022723"/>
    </source>
</evidence>